<dbReference type="Proteomes" id="UP000266720">
    <property type="component" value="Chromosome"/>
</dbReference>
<gene>
    <name evidence="1" type="ORF">TCARB_0359</name>
</gene>
<evidence type="ECO:0000313" key="1">
    <source>
        <dbReference type="EMBL" id="AJB41431.1"/>
    </source>
</evidence>
<dbReference type="GeneID" id="25405817"/>
<proteinExistence type="predicted"/>
<name>A0A3G1A7Z9_9CREN</name>
<dbReference type="RefSeq" id="WP_052886531.1">
    <property type="nucleotide sequence ID" value="NZ_CP007493.1"/>
</dbReference>
<organism evidence="1 2">
    <name type="scientific">Thermofilum adornatum 1505</name>
    <dbReference type="NCBI Taxonomy" id="697581"/>
    <lineage>
        <taxon>Archaea</taxon>
        <taxon>Thermoproteota</taxon>
        <taxon>Thermoprotei</taxon>
        <taxon>Thermofilales</taxon>
        <taxon>Thermofilaceae</taxon>
        <taxon>Thermofilum</taxon>
    </lineage>
</organism>
<accession>A0A3G1A7Z9</accession>
<reference evidence="2" key="1">
    <citation type="book" date="2010" name="EXTREMOPHILES" publisher="0:0-0">
        <title>Complete genome sequences of ten hyperthermophilic archaea reveal their metabolic capabilities and possible ecological roles.</title>
        <editorList>
            <person name="?"/>
        </editorList>
        <authorList>
            <person name="Ravin N.V."/>
            <person name="Mardanov A.V."/>
            <person name="Bonch-Osmolovskaya E.A."/>
            <person name="Skryabin K.G."/>
        </authorList>
    </citation>
    <scope>NUCLEOTIDE SEQUENCE [LARGE SCALE GENOMIC DNA]</scope>
    <source>
        <strain evidence="2">1505</strain>
    </source>
</reference>
<sequence>MPEEALVYGYRLLRTAINRFEKAKVSRDPKISVTEISSRLARGKGKGYEEGLRVHSSIFGDVDWILEYRDVCIPFPLAWLFRFGWVHGVADTICFRSLVPYKIVEVKSYDEVKLSEATQASVYGLLVFLNFGVKPVVYVETPHRLVLVSDWEEKALDALLYAPKIIRREKNT</sequence>
<evidence type="ECO:0000313" key="2">
    <source>
        <dbReference type="Proteomes" id="UP000266720"/>
    </source>
</evidence>
<dbReference type="STRING" id="697581.TCARB_0359"/>
<dbReference type="KEGG" id="tcb:TCARB_0359"/>
<dbReference type="EMBL" id="CP007493">
    <property type="protein sequence ID" value="AJB41431.1"/>
    <property type="molecule type" value="Genomic_DNA"/>
</dbReference>
<protein>
    <submittedName>
        <fullName evidence="1">Uncharacterized protein</fullName>
    </submittedName>
</protein>
<dbReference type="AlphaFoldDB" id="A0A3G1A7Z9"/>